<comment type="caution">
    <text evidence="1">The sequence shown here is derived from an EMBL/GenBank/DDBJ whole genome shotgun (WGS) entry which is preliminary data.</text>
</comment>
<dbReference type="Pfam" id="PF10116">
    <property type="entry name" value="Host_attach"/>
    <property type="match status" value="1"/>
</dbReference>
<protein>
    <recommendedName>
        <fullName evidence="3">Host attachment protein</fullName>
    </recommendedName>
</protein>
<dbReference type="EMBL" id="AAVT01000010">
    <property type="protein sequence ID" value="EAW30124.1"/>
    <property type="molecule type" value="Genomic_DNA"/>
</dbReference>
<evidence type="ECO:0000313" key="2">
    <source>
        <dbReference type="Proteomes" id="UP000004931"/>
    </source>
</evidence>
<dbReference type="eggNOG" id="COG5622">
    <property type="taxonomic scope" value="Bacteria"/>
</dbReference>
<accession>A0YG98</accession>
<dbReference type="Proteomes" id="UP000004931">
    <property type="component" value="Unassembled WGS sequence"/>
</dbReference>
<evidence type="ECO:0000313" key="1">
    <source>
        <dbReference type="EMBL" id="EAW30124.1"/>
    </source>
</evidence>
<dbReference type="InterPro" id="IPR019291">
    <property type="entry name" value="Host_attachment_protein"/>
</dbReference>
<reference evidence="1 2" key="1">
    <citation type="journal article" date="2010" name="J. Bacteriol.">
        <title>Genome sequence of the oligotrophic marine Gammaproteobacterium HTCC2143, isolated from the Oregon Coast.</title>
        <authorList>
            <person name="Oh H.M."/>
            <person name="Kang I."/>
            <person name="Ferriera S."/>
            <person name="Giovannoni S.J."/>
            <person name="Cho J.C."/>
        </authorList>
    </citation>
    <scope>NUCLEOTIDE SEQUENCE [LARGE SCALE GENOMIC DNA]</scope>
    <source>
        <strain evidence="1 2">HTCC2143</strain>
    </source>
</reference>
<dbReference type="OrthoDB" id="329419at2"/>
<name>A0YG98_9GAMM</name>
<organism evidence="1 2">
    <name type="scientific">marine gamma proteobacterium HTCC2143</name>
    <dbReference type="NCBI Taxonomy" id="247633"/>
    <lineage>
        <taxon>Bacteria</taxon>
        <taxon>Pseudomonadati</taxon>
        <taxon>Pseudomonadota</taxon>
        <taxon>Gammaproteobacteria</taxon>
        <taxon>Cellvibrionales</taxon>
        <taxon>Spongiibacteraceae</taxon>
        <taxon>BD1-7 clade</taxon>
    </lineage>
</organism>
<gene>
    <name evidence="1" type="ORF">GP2143_11142</name>
</gene>
<dbReference type="STRING" id="247633.GP2143_11142"/>
<dbReference type="AlphaFoldDB" id="A0YG98"/>
<evidence type="ECO:0008006" key="3">
    <source>
        <dbReference type="Google" id="ProtNLM"/>
    </source>
</evidence>
<sequence length="144" mass="15511">MSILVVVADASRARFFSAANKTASLSETNDLINTASRLRDQQLIADNHGSGVDSVGHGKHTMGHETDAHQHQASQFSRDLTNEIERLKSAGTLGRIYIIAPPAFLGLMRADLSPASAELVAGTINKDLVNHSAVDIRHHLPQLL</sequence>
<keyword evidence="2" id="KW-1185">Reference proteome</keyword>
<proteinExistence type="predicted"/>